<evidence type="ECO:0000256" key="4">
    <source>
        <dbReference type="RuleBase" id="RU361153"/>
    </source>
</evidence>
<evidence type="ECO:0000256" key="1">
    <source>
        <dbReference type="ARBA" id="ARBA00022729"/>
    </source>
</evidence>
<keyword evidence="2 4" id="KW-0378">Hydrolase</keyword>
<gene>
    <name evidence="7" type="ORF">PZE19_25785</name>
</gene>
<keyword evidence="8" id="KW-1185">Reference proteome</keyword>
<dbReference type="GO" id="GO:0016787">
    <property type="term" value="F:hydrolase activity"/>
    <property type="evidence" value="ECO:0007669"/>
    <property type="project" value="UniProtKB-KW"/>
</dbReference>
<organism evidence="7 8">
    <name type="scientific">Paludisphaera mucosa</name>
    <dbReference type="NCBI Taxonomy" id="3030827"/>
    <lineage>
        <taxon>Bacteria</taxon>
        <taxon>Pseudomonadati</taxon>
        <taxon>Planctomycetota</taxon>
        <taxon>Planctomycetia</taxon>
        <taxon>Isosphaerales</taxon>
        <taxon>Isosphaeraceae</taxon>
        <taxon>Paludisphaera</taxon>
    </lineage>
</organism>
<comment type="caution">
    <text evidence="7">The sequence shown here is derived from an EMBL/GenBank/DDBJ whole genome shotgun (WGS) entry which is preliminary data.</text>
</comment>
<name>A0ABT6FHW8_9BACT</name>
<keyword evidence="3 4" id="KW-0326">Glycosidase</keyword>
<dbReference type="InterPro" id="IPR050386">
    <property type="entry name" value="Glycosyl_hydrolase_5"/>
</dbReference>
<evidence type="ECO:0000313" key="7">
    <source>
        <dbReference type="EMBL" id="MDG3007188.1"/>
    </source>
</evidence>
<evidence type="ECO:0000256" key="5">
    <source>
        <dbReference type="SAM" id="SignalP"/>
    </source>
</evidence>
<proteinExistence type="inferred from homology"/>
<evidence type="ECO:0000259" key="6">
    <source>
        <dbReference type="Pfam" id="PF00150"/>
    </source>
</evidence>
<dbReference type="Pfam" id="PF00150">
    <property type="entry name" value="Cellulase"/>
    <property type="match status" value="1"/>
</dbReference>
<dbReference type="Gene3D" id="3.20.20.80">
    <property type="entry name" value="Glycosidases"/>
    <property type="match status" value="1"/>
</dbReference>
<feature type="signal peptide" evidence="5">
    <location>
        <begin position="1"/>
        <end position="26"/>
    </location>
</feature>
<dbReference type="InterPro" id="IPR001547">
    <property type="entry name" value="Glyco_hydro_5"/>
</dbReference>
<evidence type="ECO:0000256" key="2">
    <source>
        <dbReference type="ARBA" id="ARBA00022801"/>
    </source>
</evidence>
<dbReference type="SUPFAM" id="SSF51445">
    <property type="entry name" value="(Trans)glycosidases"/>
    <property type="match status" value="1"/>
</dbReference>
<comment type="similarity">
    <text evidence="4">Belongs to the glycosyl hydrolase 5 (cellulase A) family.</text>
</comment>
<feature type="chain" id="PRO_5045289375" evidence="5">
    <location>
        <begin position="27"/>
        <end position="559"/>
    </location>
</feature>
<evidence type="ECO:0000256" key="3">
    <source>
        <dbReference type="ARBA" id="ARBA00023295"/>
    </source>
</evidence>
<dbReference type="PANTHER" id="PTHR31297">
    <property type="entry name" value="GLUCAN ENDO-1,6-BETA-GLUCOSIDASE B"/>
    <property type="match status" value="1"/>
</dbReference>
<dbReference type="EMBL" id="JARRAG010000002">
    <property type="protein sequence ID" value="MDG3007188.1"/>
    <property type="molecule type" value="Genomic_DNA"/>
</dbReference>
<keyword evidence="1 5" id="KW-0732">Signal</keyword>
<reference evidence="7 8" key="1">
    <citation type="submission" date="2023-03" db="EMBL/GenBank/DDBJ databases">
        <title>Paludisphaera mucosa sp. nov. a novel planctomycete from northern fen.</title>
        <authorList>
            <person name="Ivanova A."/>
        </authorList>
    </citation>
    <scope>NUCLEOTIDE SEQUENCE [LARGE SCALE GENOMIC DNA]</scope>
    <source>
        <strain evidence="7 8">Pla2</strain>
    </source>
</reference>
<accession>A0ABT6FHW8</accession>
<dbReference type="Proteomes" id="UP001216907">
    <property type="component" value="Unassembled WGS sequence"/>
</dbReference>
<dbReference type="RefSeq" id="WP_277863476.1">
    <property type="nucleotide sequence ID" value="NZ_JARRAG010000002.1"/>
</dbReference>
<dbReference type="InterPro" id="IPR017853">
    <property type="entry name" value="GH"/>
</dbReference>
<sequence length="559" mass="61445">MMSRFHRYAPLALAFLLAGPAVTARADDEAPARLATSGRFDLTADFPIEKGRVVAGDGSIGRMNWVPADRAGSGYTVNFGLGRLGWRPLAVAFTPAKSGTVSLALMGPWEQAPKGGVYRQEILWDDLRVEGAELAADGGFESRKGWEGAGKVEAATKAVPALSGAHFGRTWHDQTLATRLAVRAGVPVVVHVQALARTPEGYQDMKRVAGRDTPAHRNAKKFLRGANLGNGLEVAPGQNWGVKYTVDDVKKIKAEGFDHIRVPIGWHHYAGPAPEYKLSPVIFKKVDYFVDAADREGLAALINIHHFDDFTTDPAGQQAKFLAIWRQVSEHYAKRPNTLAFELLNESKDAGTTEVVNPIFAEAIKIIRKADPDRLIVVGPGRWNSISELPALRLPDDDHNILVTVHSYDPFFFSHQGASWTNRGDDGKQKGIKFPGPPASPLVPDPSLHLTPGFLAWVHDYNTAPAGSNPCGPEAMDKAAAQIKEWSDHYGRPVYLGEFGAIMQADPESRANYYREFRKRLEKAGVGWALWDWHAGFNYWDVEDDRPQPGMHEALFGKP</sequence>
<protein>
    <submittedName>
        <fullName evidence="7">Glycoside hydrolase family 5 protein</fullName>
    </submittedName>
</protein>
<evidence type="ECO:0000313" key="8">
    <source>
        <dbReference type="Proteomes" id="UP001216907"/>
    </source>
</evidence>
<feature type="domain" description="Glycoside hydrolase family 5" evidence="6">
    <location>
        <begin position="235"/>
        <end position="535"/>
    </location>
</feature>
<dbReference type="PANTHER" id="PTHR31297:SF17">
    <property type="entry name" value="ENDOGLUCANASE"/>
    <property type="match status" value="1"/>
</dbReference>